<dbReference type="GO" id="GO:0046872">
    <property type="term" value="F:metal ion binding"/>
    <property type="evidence" value="ECO:0007669"/>
    <property type="project" value="UniProtKB-KW"/>
</dbReference>
<dbReference type="GO" id="GO:0006508">
    <property type="term" value="P:proteolysis"/>
    <property type="evidence" value="ECO:0007669"/>
    <property type="project" value="UniProtKB-KW"/>
</dbReference>
<evidence type="ECO:0000256" key="8">
    <source>
        <dbReference type="ARBA" id="ARBA00022741"/>
    </source>
</evidence>
<feature type="domain" description="Integrase catalytic" evidence="23">
    <location>
        <begin position="504"/>
        <end position="672"/>
    </location>
</feature>
<keyword evidence="6" id="KW-0540">Nuclease</keyword>
<evidence type="ECO:0000259" key="23">
    <source>
        <dbReference type="PROSITE" id="PS50994"/>
    </source>
</evidence>
<dbReference type="OrthoDB" id="4958340at2759"/>
<keyword evidence="15" id="KW-0695">RNA-directed DNA polymerase</keyword>
<evidence type="ECO:0000256" key="7">
    <source>
        <dbReference type="ARBA" id="ARBA00022723"/>
    </source>
</evidence>
<comment type="function">
    <text evidence="1">The aspartyl protease (PR) mediates the proteolytic cleavages of the Gag and Gag-Pol polyproteins after assembly of the VLP.</text>
</comment>
<dbReference type="Pfam" id="PF25597">
    <property type="entry name" value="SH3_retrovirus"/>
    <property type="match status" value="1"/>
</dbReference>
<dbReference type="GO" id="GO:0003964">
    <property type="term" value="F:RNA-directed DNA polymerase activity"/>
    <property type="evidence" value="ECO:0007669"/>
    <property type="project" value="UniProtKB-KW"/>
</dbReference>
<evidence type="ECO:0000256" key="11">
    <source>
        <dbReference type="ARBA" id="ARBA00022840"/>
    </source>
</evidence>
<evidence type="ECO:0000256" key="15">
    <source>
        <dbReference type="ARBA" id="ARBA00022918"/>
    </source>
</evidence>
<keyword evidence="4" id="KW-0645">Protease</keyword>
<keyword evidence="13" id="KW-0694">RNA-binding</keyword>
<keyword evidence="12" id="KW-0460">Magnesium</keyword>
<evidence type="ECO:0000256" key="16">
    <source>
        <dbReference type="ARBA" id="ARBA00022932"/>
    </source>
</evidence>
<dbReference type="AlphaFoldDB" id="A0A9P8MPC8"/>
<keyword evidence="18" id="KW-0238">DNA-binding</keyword>
<dbReference type="InterPro" id="IPR036397">
    <property type="entry name" value="RNaseH_sf"/>
</dbReference>
<reference evidence="24" key="1">
    <citation type="submission" date="2021-09" db="EMBL/GenBank/DDBJ databases">
        <title>A high-quality genome of the endoparasitic fungus Hirsutella rhossiliensis with a comparison of Hirsutella genomes reveals transposable elements contributing to genome size variation.</title>
        <authorList>
            <person name="Lin R."/>
            <person name="Jiao Y."/>
            <person name="Sun X."/>
            <person name="Ling J."/>
            <person name="Xie B."/>
            <person name="Cheng X."/>
        </authorList>
    </citation>
    <scope>NUCLEOTIDE SEQUENCE</scope>
    <source>
        <strain evidence="24">HR02</strain>
    </source>
</reference>
<sequence>MTAKSEVTLSRPSEWASWYDDFVSRAETSKVFGFVDIDKDAPILEEPKEPMTSEEMLESLNKSAFNAWARAYQQNAASAGPRPDPATDLNDDEQKEEARLRYRQVLTQTKRVKPEDWLVAWNKAKLEGERHKIAELEGQSALNDFLTATSAFDATWASQQKVHIMNSKKFGLKIDVTLRALGELFHEQVRSTRMSSKLSDSVFAASDAAQSHCPCGVPSSKHRWKSLDCAAVQIAINGESKDGRQVKSSRVKTCKEALKQAKWKSLVDTVKASAATAKTDQAGDKGNPRKHGDFAGLTIDAKGLTSGTTDSVFSALREKHPLYNSTIYDGGATTHIVNDKSLLTDIREAEETDYVMIGEGSLKVEARGTRRVENVLDGENGRNTRALVLLDVAHVPRFHTNIVSAKKLARKGLWHCGVDNTLRMGTYDDNDILCRLTDQYDLDVVEYKPVSRSYFKLPQSLISVFNAFQGTKGIRIKGPTTVQCTACGTGKATEIISRRESPNKSRQPFFRVFIDIFEFPAAYNGHRYVLLVTDEFSGMMFSWSLTSKTEVSQIIKDFEARVKRHTGASICKIKIDNERTIINLPFQRDSEFQIWATEVGIEIELPPPHTKEPTGGAERPGGINQQRMRCMFGLLPQELWPEVYRAAVWIHNILPSRRNDWMSPKEKMDRWFHQHFRWYRYRPPNVDFDANKDLRPDWRGVYAYGCKAYPLNSRYKARKDINQFKLGPRAHVGYLVGYHASNIYRIWVPKLNQDYQVILSRDVRFNEEEFFDPEKEEQLETEAIAEYKPTSQALDPLPQRDWDTLLDEFLYEFDHHILGCDLEGSNSGVEDTRGAISDVKDAGSQLLQPLSQLRKTDFSRL</sequence>
<keyword evidence="10" id="KW-0378">Hydrolase</keyword>
<dbReference type="InterPro" id="IPR001584">
    <property type="entry name" value="Integrase_cat-core"/>
</dbReference>
<dbReference type="InterPro" id="IPR054722">
    <property type="entry name" value="PolX-like_BBD"/>
</dbReference>
<evidence type="ECO:0000256" key="2">
    <source>
        <dbReference type="ARBA" id="ARBA00022578"/>
    </source>
</evidence>
<dbReference type="Pfam" id="PF22936">
    <property type="entry name" value="Pol_BBD"/>
    <property type="match status" value="1"/>
</dbReference>
<keyword evidence="25" id="KW-1185">Reference proteome</keyword>
<dbReference type="GO" id="GO:0015074">
    <property type="term" value="P:DNA integration"/>
    <property type="evidence" value="ECO:0007669"/>
    <property type="project" value="UniProtKB-KW"/>
</dbReference>
<comment type="catalytic activity">
    <reaction evidence="21">
        <text>DNA(n) + a 2'-deoxyribonucleoside 5'-triphosphate = DNA(n+1) + diphosphate</text>
        <dbReference type="Rhea" id="RHEA:22508"/>
        <dbReference type="Rhea" id="RHEA-COMP:17339"/>
        <dbReference type="Rhea" id="RHEA-COMP:17340"/>
        <dbReference type="ChEBI" id="CHEBI:33019"/>
        <dbReference type="ChEBI" id="CHEBI:61560"/>
        <dbReference type="ChEBI" id="CHEBI:173112"/>
        <dbReference type="EC" id="2.7.7.7"/>
    </reaction>
</comment>
<dbReference type="GO" id="GO:0003887">
    <property type="term" value="F:DNA-directed DNA polymerase activity"/>
    <property type="evidence" value="ECO:0007669"/>
    <property type="project" value="UniProtKB-KW"/>
</dbReference>
<proteinExistence type="predicted"/>
<keyword evidence="2" id="KW-0815">Transposition</keyword>
<dbReference type="GeneID" id="68360350"/>
<accession>A0A9P8MPC8</accession>
<evidence type="ECO:0000256" key="9">
    <source>
        <dbReference type="ARBA" id="ARBA00022759"/>
    </source>
</evidence>
<keyword evidence="14" id="KW-0229">DNA integration</keyword>
<evidence type="ECO:0000256" key="17">
    <source>
        <dbReference type="ARBA" id="ARBA00023113"/>
    </source>
</evidence>
<evidence type="ECO:0000256" key="12">
    <source>
        <dbReference type="ARBA" id="ARBA00022842"/>
    </source>
</evidence>
<evidence type="ECO:0000256" key="6">
    <source>
        <dbReference type="ARBA" id="ARBA00022722"/>
    </source>
</evidence>
<evidence type="ECO:0000256" key="1">
    <source>
        <dbReference type="ARBA" id="ARBA00002180"/>
    </source>
</evidence>
<evidence type="ECO:0000313" key="25">
    <source>
        <dbReference type="Proteomes" id="UP000824596"/>
    </source>
</evidence>
<dbReference type="SUPFAM" id="SSF53098">
    <property type="entry name" value="Ribonuclease H-like"/>
    <property type="match status" value="1"/>
</dbReference>
<dbReference type="PANTHER" id="PTHR42648:SF11">
    <property type="entry name" value="TRANSPOSON TY4-P GAG-POL POLYPROTEIN"/>
    <property type="match status" value="1"/>
</dbReference>
<dbReference type="InterPro" id="IPR012337">
    <property type="entry name" value="RNaseH-like_sf"/>
</dbReference>
<dbReference type="Gene3D" id="3.30.420.10">
    <property type="entry name" value="Ribonuclease H-like superfamily/Ribonuclease H"/>
    <property type="match status" value="1"/>
</dbReference>
<keyword evidence="16" id="KW-0808">Transferase</keyword>
<keyword evidence="7" id="KW-0479">Metal-binding</keyword>
<dbReference type="GO" id="GO:0006310">
    <property type="term" value="P:DNA recombination"/>
    <property type="evidence" value="ECO:0007669"/>
    <property type="project" value="UniProtKB-KW"/>
</dbReference>
<keyword evidence="8" id="KW-0547">Nucleotide-binding</keyword>
<evidence type="ECO:0000256" key="14">
    <source>
        <dbReference type="ARBA" id="ARBA00022908"/>
    </source>
</evidence>
<keyword evidence="17" id="KW-0917">Virion maturation</keyword>
<dbReference type="GO" id="GO:0008233">
    <property type="term" value="F:peptidase activity"/>
    <property type="evidence" value="ECO:0007669"/>
    <property type="project" value="UniProtKB-KW"/>
</dbReference>
<dbReference type="GO" id="GO:0032196">
    <property type="term" value="P:transposition"/>
    <property type="evidence" value="ECO:0007669"/>
    <property type="project" value="UniProtKB-KW"/>
</dbReference>
<dbReference type="RefSeq" id="XP_044715245.1">
    <property type="nucleotide sequence ID" value="XM_044869692.1"/>
</dbReference>
<comment type="caution">
    <text evidence="24">The sequence shown here is derived from an EMBL/GenBank/DDBJ whole genome shotgun (WGS) entry which is preliminary data.</text>
</comment>
<evidence type="ECO:0000256" key="21">
    <source>
        <dbReference type="ARBA" id="ARBA00049244"/>
    </source>
</evidence>
<dbReference type="PANTHER" id="PTHR42648">
    <property type="entry name" value="TRANSPOSASE, PUTATIVE-RELATED"/>
    <property type="match status" value="1"/>
</dbReference>
<evidence type="ECO:0000256" key="4">
    <source>
        <dbReference type="ARBA" id="ARBA00022670"/>
    </source>
</evidence>
<evidence type="ECO:0000256" key="19">
    <source>
        <dbReference type="ARBA" id="ARBA00023172"/>
    </source>
</evidence>
<evidence type="ECO:0000256" key="3">
    <source>
        <dbReference type="ARBA" id="ARBA00022612"/>
    </source>
</evidence>
<evidence type="ECO:0000256" key="13">
    <source>
        <dbReference type="ARBA" id="ARBA00022884"/>
    </source>
</evidence>
<dbReference type="PROSITE" id="PS50994">
    <property type="entry name" value="INTEGRASE"/>
    <property type="match status" value="1"/>
</dbReference>
<dbReference type="GO" id="GO:0003677">
    <property type="term" value="F:DNA binding"/>
    <property type="evidence" value="ECO:0007669"/>
    <property type="project" value="UniProtKB-KW"/>
</dbReference>
<evidence type="ECO:0000256" key="22">
    <source>
        <dbReference type="SAM" id="MobiDB-lite"/>
    </source>
</evidence>
<dbReference type="GO" id="GO:0004519">
    <property type="term" value="F:endonuclease activity"/>
    <property type="evidence" value="ECO:0007669"/>
    <property type="project" value="UniProtKB-KW"/>
</dbReference>
<dbReference type="InterPro" id="IPR039537">
    <property type="entry name" value="Retrotran_Ty1/copia-like"/>
</dbReference>
<keyword evidence="9" id="KW-0255">Endonuclease</keyword>
<dbReference type="Proteomes" id="UP000824596">
    <property type="component" value="Unassembled WGS sequence"/>
</dbReference>
<dbReference type="GO" id="GO:0005524">
    <property type="term" value="F:ATP binding"/>
    <property type="evidence" value="ECO:0007669"/>
    <property type="project" value="UniProtKB-KW"/>
</dbReference>
<evidence type="ECO:0000256" key="10">
    <source>
        <dbReference type="ARBA" id="ARBA00022801"/>
    </source>
</evidence>
<evidence type="ECO:0000256" key="5">
    <source>
        <dbReference type="ARBA" id="ARBA00022695"/>
    </source>
</evidence>
<name>A0A9P8MPC8_9HYPO</name>
<dbReference type="GO" id="GO:0003723">
    <property type="term" value="F:RNA binding"/>
    <property type="evidence" value="ECO:0007669"/>
    <property type="project" value="UniProtKB-KW"/>
</dbReference>
<gene>
    <name evidence="24" type="ORF">HRG_11222</name>
</gene>
<dbReference type="InterPro" id="IPR057670">
    <property type="entry name" value="SH3_retrovirus"/>
</dbReference>
<dbReference type="GO" id="GO:0005634">
    <property type="term" value="C:nucleus"/>
    <property type="evidence" value="ECO:0007669"/>
    <property type="project" value="UniProtKB-ARBA"/>
</dbReference>
<keyword evidence="11" id="KW-0067">ATP-binding</keyword>
<dbReference type="EMBL" id="JAIZPD010000019">
    <property type="protein sequence ID" value="KAH0957731.1"/>
    <property type="molecule type" value="Genomic_DNA"/>
</dbReference>
<evidence type="ECO:0000313" key="24">
    <source>
        <dbReference type="EMBL" id="KAH0957731.1"/>
    </source>
</evidence>
<evidence type="ECO:0000256" key="20">
    <source>
        <dbReference type="ARBA" id="ARBA00048173"/>
    </source>
</evidence>
<keyword evidence="16" id="KW-0239">DNA-directed DNA polymerase</keyword>
<organism evidence="24 25">
    <name type="scientific">Hirsutella rhossiliensis</name>
    <dbReference type="NCBI Taxonomy" id="111463"/>
    <lineage>
        <taxon>Eukaryota</taxon>
        <taxon>Fungi</taxon>
        <taxon>Dikarya</taxon>
        <taxon>Ascomycota</taxon>
        <taxon>Pezizomycotina</taxon>
        <taxon>Sordariomycetes</taxon>
        <taxon>Hypocreomycetidae</taxon>
        <taxon>Hypocreales</taxon>
        <taxon>Ophiocordycipitaceae</taxon>
        <taxon>Hirsutella</taxon>
    </lineage>
</organism>
<comment type="catalytic activity">
    <reaction evidence="20">
        <text>DNA(n) + a 2'-deoxyribonucleoside 5'-triphosphate = DNA(n+1) + diphosphate</text>
        <dbReference type="Rhea" id="RHEA:22508"/>
        <dbReference type="Rhea" id="RHEA-COMP:17339"/>
        <dbReference type="Rhea" id="RHEA-COMP:17340"/>
        <dbReference type="ChEBI" id="CHEBI:33019"/>
        <dbReference type="ChEBI" id="CHEBI:61560"/>
        <dbReference type="ChEBI" id="CHEBI:173112"/>
        <dbReference type="EC" id="2.7.7.49"/>
    </reaction>
</comment>
<keyword evidence="19" id="KW-0233">DNA recombination</keyword>
<evidence type="ECO:0000256" key="18">
    <source>
        <dbReference type="ARBA" id="ARBA00023125"/>
    </source>
</evidence>
<keyword evidence="5" id="KW-0548">Nucleotidyltransferase</keyword>
<keyword evidence="3" id="KW-1188">Viral release from host cell</keyword>
<feature type="region of interest" description="Disordered" evidence="22">
    <location>
        <begin position="74"/>
        <end position="94"/>
    </location>
</feature>
<protein>
    <submittedName>
        <fullName evidence="24">Integrase core domain-containing protein</fullName>
    </submittedName>
</protein>